<evidence type="ECO:0000313" key="3">
    <source>
        <dbReference type="Proteomes" id="UP000002593"/>
    </source>
</evidence>
<sequence>MKIIAVSDVHSPRYLLHYMAALSKHKSDCESAMLVVWAGDMVDKGRVGALQQVIAVTRRFCGHKSIVAVFGNEEYMDLERTFIEKYNDVVWLNDSYMTLSANGLCYGIYGTRGALDRPTRWQERNIPNIRFIYQLRVERLRRTLQKLKSICQKLIVVMHYAPTYATLEGEDEKIWPEIGSKAMEKALLEVKPDIVIHGHAHRSKRLEVDLQGVRVYNVALPARGGITIIEV</sequence>
<dbReference type="Proteomes" id="UP000002593">
    <property type="component" value="Chromosome"/>
</dbReference>
<dbReference type="InterPro" id="IPR051158">
    <property type="entry name" value="Metallophosphoesterase_sf"/>
</dbReference>
<dbReference type="Gene3D" id="3.60.21.10">
    <property type="match status" value="1"/>
</dbReference>
<dbReference type="EnsemblBacteria" id="ABM81075">
    <property type="protein sequence ID" value="ABM81075"/>
    <property type="gene ID" value="Hbut_1243"/>
</dbReference>
<reference evidence="2 3" key="1">
    <citation type="journal article" date="2007" name="Archaea">
        <title>The genome of Hyperthermus butylicus: a sulfur-reducing, peptide fermenting, neutrophilic Crenarchaeote growing up to 108 degrees C.</title>
        <authorList>
            <person name="Brugger K."/>
            <person name="Chen L."/>
            <person name="Stark M."/>
            <person name="Zibat A."/>
            <person name="Redder P."/>
            <person name="Ruepp A."/>
            <person name="Awayez M."/>
            <person name="She Q."/>
            <person name="Garrett R.A."/>
            <person name="Klenk H.P."/>
        </authorList>
    </citation>
    <scope>NUCLEOTIDE SEQUENCE [LARGE SCALE GENOMIC DNA]</scope>
    <source>
        <strain evidence="3">DSM 5456 / JCM 9403 / PLM1-5</strain>
    </source>
</reference>
<gene>
    <name evidence="2" type="ordered locus">Hbut_1243</name>
</gene>
<evidence type="ECO:0000313" key="2">
    <source>
        <dbReference type="EMBL" id="ABM81075.1"/>
    </source>
</evidence>
<dbReference type="eggNOG" id="arCOG01147">
    <property type="taxonomic scope" value="Archaea"/>
</dbReference>
<dbReference type="InterPro" id="IPR029052">
    <property type="entry name" value="Metallo-depent_PP-like"/>
</dbReference>
<dbReference type="OrthoDB" id="15074at2157"/>
<dbReference type="PANTHER" id="PTHR31302">
    <property type="entry name" value="TRANSMEMBRANE PROTEIN WITH METALLOPHOSPHOESTERASE DOMAIN-RELATED"/>
    <property type="match status" value="1"/>
</dbReference>
<dbReference type="Pfam" id="PF00149">
    <property type="entry name" value="Metallophos"/>
    <property type="match status" value="1"/>
</dbReference>
<keyword evidence="3" id="KW-1185">Reference proteome</keyword>
<dbReference type="SUPFAM" id="SSF56300">
    <property type="entry name" value="Metallo-dependent phosphatases"/>
    <property type="match status" value="1"/>
</dbReference>
<dbReference type="EMBL" id="CP000493">
    <property type="protein sequence ID" value="ABM81075.1"/>
    <property type="molecule type" value="Genomic_DNA"/>
</dbReference>
<dbReference type="PANTHER" id="PTHR31302:SF0">
    <property type="entry name" value="TRANSMEMBRANE PROTEIN WITH METALLOPHOSPHOESTERASE DOMAIN"/>
    <property type="match status" value="1"/>
</dbReference>
<dbReference type="InterPro" id="IPR004843">
    <property type="entry name" value="Calcineurin-like_PHP"/>
</dbReference>
<protein>
    <submittedName>
        <fullName evidence="2">Universally conserved protein</fullName>
    </submittedName>
</protein>
<accession>A2BM64</accession>
<evidence type="ECO:0000259" key="1">
    <source>
        <dbReference type="Pfam" id="PF00149"/>
    </source>
</evidence>
<feature type="domain" description="Calcineurin-like phosphoesterase" evidence="1">
    <location>
        <begin position="1"/>
        <end position="202"/>
    </location>
</feature>
<organism evidence="2 3">
    <name type="scientific">Hyperthermus butylicus (strain DSM 5456 / JCM 9403 / PLM1-5)</name>
    <dbReference type="NCBI Taxonomy" id="415426"/>
    <lineage>
        <taxon>Archaea</taxon>
        <taxon>Thermoproteota</taxon>
        <taxon>Thermoprotei</taxon>
        <taxon>Desulfurococcales</taxon>
        <taxon>Pyrodictiaceae</taxon>
        <taxon>Hyperthermus</taxon>
    </lineage>
</organism>
<dbReference type="KEGG" id="hbu:Hbut_1243"/>
<proteinExistence type="predicted"/>
<dbReference type="RefSeq" id="WP_011822393.1">
    <property type="nucleotide sequence ID" value="NC_008818.1"/>
</dbReference>
<dbReference type="GeneID" id="4782967"/>
<dbReference type="CDD" id="cd00838">
    <property type="entry name" value="MPP_superfamily"/>
    <property type="match status" value="1"/>
</dbReference>
<dbReference type="STRING" id="415426.Hbut_1243"/>
<name>A2BM64_HYPBU</name>
<dbReference type="HOGENOM" id="CLU_083277_0_0_2"/>
<dbReference type="GO" id="GO:0016787">
    <property type="term" value="F:hydrolase activity"/>
    <property type="evidence" value="ECO:0007669"/>
    <property type="project" value="InterPro"/>
</dbReference>
<dbReference type="AlphaFoldDB" id="A2BM64"/>